<reference evidence="4 5" key="1">
    <citation type="submission" date="2018-07" db="EMBL/GenBank/DDBJ databases">
        <title>Complete genome sequence of Flavobacterium arcticum type strain SM1502T.</title>
        <authorList>
            <person name="Li Y."/>
            <person name="Li D.-D."/>
        </authorList>
    </citation>
    <scope>NUCLEOTIDE SEQUENCE [LARGE SCALE GENOMIC DNA]</scope>
    <source>
        <strain evidence="4 5">SM1502</strain>
    </source>
</reference>
<protein>
    <submittedName>
        <fullName evidence="4">GNAT family N-acetyltransferase</fullName>
    </submittedName>
</protein>
<dbReference type="AlphaFoldDB" id="A0A345HD22"/>
<dbReference type="Gene3D" id="3.40.630.30">
    <property type="match status" value="1"/>
</dbReference>
<dbReference type="Pfam" id="PF00583">
    <property type="entry name" value="Acetyltransf_1"/>
    <property type="match status" value="1"/>
</dbReference>
<evidence type="ECO:0000259" key="3">
    <source>
        <dbReference type="PROSITE" id="PS51186"/>
    </source>
</evidence>
<dbReference type="PANTHER" id="PTHR43877">
    <property type="entry name" value="AMINOALKYLPHOSPHONATE N-ACETYLTRANSFERASE-RELATED-RELATED"/>
    <property type="match status" value="1"/>
</dbReference>
<keyword evidence="1 4" id="KW-0808">Transferase</keyword>
<dbReference type="Proteomes" id="UP000253951">
    <property type="component" value="Chromosome"/>
</dbReference>
<dbReference type="GO" id="GO:0016747">
    <property type="term" value="F:acyltransferase activity, transferring groups other than amino-acyl groups"/>
    <property type="evidence" value="ECO:0007669"/>
    <property type="project" value="InterPro"/>
</dbReference>
<dbReference type="RefSeq" id="WP_114678240.1">
    <property type="nucleotide sequence ID" value="NZ_CP031188.1"/>
</dbReference>
<dbReference type="OrthoDB" id="948250at2"/>
<dbReference type="CDD" id="cd04301">
    <property type="entry name" value="NAT_SF"/>
    <property type="match status" value="1"/>
</dbReference>
<dbReference type="PANTHER" id="PTHR43877:SF1">
    <property type="entry name" value="ACETYLTRANSFERASE"/>
    <property type="match status" value="1"/>
</dbReference>
<evidence type="ECO:0000256" key="1">
    <source>
        <dbReference type="ARBA" id="ARBA00022679"/>
    </source>
</evidence>
<evidence type="ECO:0000256" key="2">
    <source>
        <dbReference type="ARBA" id="ARBA00023315"/>
    </source>
</evidence>
<dbReference type="InterPro" id="IPR016181">
    <property type="entry name" value="Acyl_CoA_acyltransferase"/>
</dbReference>
<evidence type="ECO:0000313" key="5">
    <source>
        <dbReference type="Proteomes" id="UP000253951"/>
    </source>
</evidence>
<name>A0A345HD22_9FLAO</name>
<proteinExistence type="predicted"/>
<organism evidence="4 5">
    <name type="scientific">Flavobacterium arcticum</name>
    <dbReference type="NCBI Taxonomy" id="1784713"/>
    <lineage>
        <taxon>Bacteria</taxon>
        <taxon>Pseudomonadati</taxon>
        <taxon>Bacteroidota</taxon>
        <taxon>Flavobacteriia</taxon>
        <taxon>Flavobacteriales</taxon>
        <taxon>Flavobacteriaceae</taxon>
        <taxon>Flavobacterium</taxon>
    </lineage>
</organism>
<accession>A0A345HD22</accession>
<evidence type="ECO:0000313" key="4">
    <source>
        <dbReference type="EMBL" id="AXG74482.1"/>
    </source>
</evidence>
<feature type="domain" description="N-acetyltransferase" evidence="3">
    <location>
        <begin position="16"/>
        <end position="180"/>
    </location>
</feature>
<dbReference type="KEGG" id="fat:DVK85_09640"/>
<dbReference type="SUPFAM" id="SSF55729">
    <property type="entry name" value="Acyl-CoA N-acyltransferases (Nat)"/>
    <property type="match status" value="1"/>
</dbReference>
<gene>
    <name evidence="4" type="ORF">DVK85_09640</name>
</gene>
<sequence length="180" mass="20112">MKTTQETYTSKNDKNIIVRNATECDAATLVALKKGYIRGTTTIPLYEHEYKNTTEQEAKLITKYNTEANSILLVAECDGELIGNIDITGNQRQKLQHTAMLGMGVANNWQNTGVGSCLMNSALKTIAQTVVSIVWLEVYASNIAGLKLYEKFRFEKCGAIKNFFNETAPIDKITMVKYIK</sequence>
<dbReference type="PROSITE" id="PS51186">
    <property type="entry name" value="GNAT"/>
    <property type="match status" value="1"/>
</dbReference>
<keyword evidence="2" id="KW-0012">Acyltransferase</keyword>
<dbReference type="InterPro" id="IPR000182">
    <property type="entry name" value="GNAT_dom"/>
</dbReference>
<keyword evidence="5" id="KW-1185">Reference proteome</keyword>
<dbReference type="InterPro" id="IPR050832">
    <property type="entry name" value="Bact_Acetyltransf"/>
</dbReference>
<dbReference type="EMBL" id="CP031188">
    <property type="protein sequence ID" value="AXG74482.1"/>
    <property type="molecule type" value="Genomic_DNA"/>
</dbReference>